<name>A0ABQ9WCC3_SAGOE</name>
<comment type="caution">
    <text evidence="10">The sequence shown here is derived from an EMBL/GenBank/DDBJ whole genome shotgun (WGS) entry which is preliminary data.</text>
</comment>
<dbReference type="Pfam" id="PF00688">
    <property type="entry name" value="TGFb_propeptide"/>
    <property type="match status" value="1"/>
</dbReference>
<sequence>MDQFMHKRIEAIRRQILSKLKLTGPLEDYPEPNKVPPEVISIYNSTRDLLQEKAIRRGQPASLRGATRTMEKNASNLVKAEFRVFPLQNPKARVPEQWIKLYQIFKSQDLTSPTQHYIDSKVAKTRAEGEWFSFDVTDAVHEWLHHKDRNLRFKISLHCSCCTFVPSNNYIIPNESEELEARVADLSHNRPIGGRSVLWMQPIALDAAHCFRRSPLL</sequence>
<proteinExistence type="inferred from homology"/>
<protein>
    <submittedName>
        <fullName evidence="10">Transforming growth factor beta-2 proprotein</fullName>
    </submittedName>
</protein>
<dbReference type="InterPro" id="IPR015615">
    <property type="entry name" value="TGF-beta-rel"/>
</dbReference>
<accession>A0ABQ9WCC3</accession>
<evidence type="ECO:0000256" key="5">
    <source>
        <dbReference type="ARBA" id="ARBA00023157"/>
    </source>
</evidence>
<evidence type="ECO:0000256" key="1">
    <source>
        <dbReference type="ARBA" id="ARBA00004613"/>
    </source>
</evidence>
<keyword evidence="4" id="KW-0339">Growth factor</keyword>
<evidence type="ECO:0000256" key="8">
    <source>
        <dbReference type="ARBA" id="ARBA00046743"/>
    </source>
</evidence>
<evidence type="ECO:0000259" key="9">
    <source>
        <dbReference type="Pfam" id="PF00688"/>
    </source>
</evidence>
<feature type="domain" description="TGF-beta propeptide" evidence="9">
    <location>
        <begin position="74"/>
        <end position="160"/>
    </location>
</feature>
<dbReference type="EMBL" id="JASSZA010000001">
    <property type="protein sequence ID" value="KAK2119315.1"/>
    <property type="molecule type" value="Genomic_DNA"/>
</dbReference>
<evidence type="ECO:0000256" key="7">
    <source>
        <dbReference type="ARBA" id="ARBA00046632"/>
    </source>
</evidence>
<dbReference type="PRINTS" id="PR01425">
    <property type="entry name" value="TGFBETA2"/>
</dbReference>
<dbReference type="PANTHER" id="PTHR11848:SF141">
    <property type="entry name" value="TRANSFORMING GROWTH FACTOR BETA-2 PROPROTEIN"/>
    <property type="match status" value="1"/>
</dbReference>
<keyword evidence="3" id="KW-0964">Secreted</keyword>
<comment type="similarity">
    <text evidence="2">Belongs to the TGF-beta family.</text>
</comment>
<dbReference type="InterPro" id="IPR003940">
    <property type="entry name" value="TGFb2"/>
</dbReference>
<keyword evidence="11" id="KW-1185">Reference proteome</keyword>
<reference evidence="10 11" key="1">
    <citation type="submission" date="2023-05" db="EMBL/GenBank/DDBJ databases">
        <title>B98-5 Cell Line De Novo Hybrid Assembly: An Optical Mapping Approach.</title>
        <authorList>
            <person name="Kananen K."/>
            <person name="Auerbach J.A."/>
            <person name="Kautto E."/>
            <person name="Blachly J.S."/>
        </authorList>
    </citation>
    <scope>NUCLEOTIDE SEQUENCE [LARGE SCALE GENOMIC DNA]</scope>
    <source>
        <strain evidence="10">B95-8</strain>
        <tissue evidence="10">Cell line</tissue>
    </source>
</reference>
<gene>
    <name evidence="10" type="primary">TGFB2_1</name>
    <name evidence="10" type="ORF">P7K49_000701</name>
</gene>
<evidence type="ECO:0000256" key="2">
    <source>
        <dbReference type="ARBA" id="ARBA00006656"/>
    </source>
</evidence>
<dbReference type="PANTHER" id="PTHR11848">
    <property type="entry name" value="TGF-BETA FAMILY"/>
    <property type="match status" value="1"/>
</dbReference>
<comment type="subunit">
    <text evidence="8">Interacts with Transforming growth factor beta-2 (TGF-beta-2) chain; interaction is non-covalent and maintains (TGF-beta-2) in a latent state. Interacts with LRRC32/GARP; leading to regulate activation of TGF-beta-2. Interacts with NREP; the interaction results in a decrease in TGFB2 autoinduction.</text>
</comment>
<dbReference type="Gene3D" id="2.60.120.970">
    <property type="match status" value="2"/>
</dbReference>
<evidence type="ECO:0000313" key="11">
    <source>
        <dbReference type="Proteomes" id="UP001266305"/>
    </source>
</evidence>
<evidence type="ECO:0000256" key="6">
    <source>
        <dbReference type="ARBA" id="ARBA00023180"/>
    </source>
</evidence>
<comment type="subcellular location">
    <subcellularLocation>
        <location evidence="1">Secreted</location>
    </subcellularLocation>
</comment>
<evidence type="ECO:0000313" key="10">
    <source>
        <dbReference type="EMBL" id="KAK2119315.1"/>
    </source>
</evidence>
<organism evidence="10 11">
    <name type="scientific">Saguinus oedipus</name>
    <name type="common">Cotton-top tamarin</name>
    <name type="synonym">Oedipomidas oedipus</name>
    <dbReference type="NCBI Taxonomy" id="9490"/>
    <lineage>
        <taxon>Eukaryota</taxon>
        <taxon>Metazoa</taxon>
        <taxon>Chordata</taxon>
        <taxon>Craniata</taxon>
        <taxon>Vertebrata</taxon>
        <taxon>Euteleostomi</taxon>
        <taxon>Mammalia</taxon>
        <taxon>Eutheria</taxon>
        <taxon>Euarchontoglires</taxon>
        <taxon>Primates</taxon>
        <taxon>Haplorrhini</taxon>
        <taxon>Platyrrhini</taxon>
        <taxon>Cebidae</taxon>
        <taxon>Callitrichinae</taxon>
        <taxon>Saguinus</taxon>
    </lineage>
</organism>
<dbReference type="InterPro" id="IPR001111">
    <property type="entry name" value="TGF-b_propeptide"/>
</dbReference>
<evidence type="ECO:0000256" key="4">
    <source>
        <dbReference type="ARBA" id="ARBA00023030"/>
    </source>
</evidence>
<keyword evidence="6" id="KW-0325">Glycoprotein</keyword>
<dbReference type="Proteomes" id="UP001266305">
    <property type="component" value="Unassembled WGS sequence"/>
</dbReference>
<comment type="subunit">
    <text evidence="7">Interacts with the serine proteases, HTRA1 and HTRA3. Interacts with ASPN. Interacts with MFAP5.</text>
</comment>
<evidence type="ECO:0000256" key="3">
    <source>
        <dbReference type="ARBA" id="ARBA00022525"/>
    </source>
</evidence>
<keyword evidence="5" id="KW-1015">Disulfide bond</keyword>